<dbReference type="GO" id="GO:0030136">
    <property type="term" value="C:clathrin-coated vesicle"/>
    <property type="evidence" value="ECO:0007669"/>
    <property type="project" value="TreeGrafter"/>
</dbReference>
<dbReference type="PROSITE" id="PS50945">
    <property type="entry name" value="I_LWEQ"/>
    <property type="match status" value="1"/>
</dbReference>
<proteinExistence type="inferred from homology"/>
<name>A0A6V8HR36_TALPI</name>
<reference evidence="10" key="1">
    <citation type="journal article" date="2015" name="Genome Announc.">
        <title>Draft genome sequence of Talaromyces cellulolyticus strain Y-94, a source of lignocellulosic biomass-degrading enzymes.</title>
        <authorList>
            <person name="Fujii T."/>
            <person name="Koike H."/>
            <person name="Sawayama S."/>
            <person name="Yano S."/>
            <person name="Inoue H."/>
        </authorList>
    </citation>
    <scope>NUCLEOTIDE SEQUENCE [LARGE SCALE GENOMIC DNA]</scope>
    <source>
        <strain evidence="10">Y-94</strain>
    </source>
</reference>
<keyword evidence="5" id="KW-0175">Coiled coil</keyword>
<dbReference type="InterPro" id="IPR008942">
    <property type="entry name" value="ENTH_VHS"/>
</dbReference>
<evidence type="ECO:0000256" key="6">
    <source>
        <dbReference type="SAM" id="MobiDB-lite"/>
    </source>
</evidence>
<evidence type="ECO:0000256" key="5">
    <source>
        <dbReference type="SAM" id="Coils"/>
    </source>
</evidence>
<dbReference type="InterPro" id="IPR030224">
    <property type="entry name" value="Sla2_fam"/>
</dbReference>
<feature type="coiled-coil region" evidence="5">
    <location>
        <begin position="988"/>
        <end position="1015"/>
    </location>
</feature>
<evidence type="ECO:0000313" key="9">
    <source>
        <dbReference type="EMBL" id="GAM43842.1"/>
    </source>
</evidence>
<accession>A0A6V8HR36</accession>
<dbReference type="AlphaFoldDB" id="A0A6V8HR36"/>
<evidence type="ECO:0000313" key="10">
    <source>
        <dbReference type="Proteomes" id="UP000053095"/>
    </source>
</evidence>
<dbReference type="InterPro" id="IPR011417">
    <property type="entry name" value="ANTH_dom"/>
</dbReference>
<dbReference type="Pfam" id="PF07651">
    <property type="entry name" value="ANTH"/>
    <property type="match status" value="1"/>
</dbReference>
<dbReference type="Gene3D" id="1.20.1410.10">
    <property type="entry name" value="I/LWEQ domain"/>
    <property type="match status" value="1"/>
</dbReference>
<evidence type="ECO:0000259" key="7">
    <source>
        <dbReference type="PROSITE" id="PS50942"/>
    </source>
</evidence>
<gene>
    <name evidence="9" type="ORF">TCE0_060f18982</name>
</gene>
<comment type="subcellular location">
    <subcellularLocation>
        <location evidence="1">Cytoplasm</location>
    </subcellularLocation>
</comment>
<dbReference type="GO" id="GO:0030479">
    <property type="term" value="C:actin cortical patch"/>
    <property type="evidence" value="ECO:0007669"/>
    <property type="project" value="TreeGrafter"/>
</dbReference>
<sequence length="1029" mass="116388">MSRTEADLAVNIRKATSIEETAPKSTFTQPTPPPPCVESTSAPVRSSCSLTCLIVGSAFWAGMKVQPILADEVQTFKALITIHKVLQEGHPIAIREAQTHVNWLDSLMRGVAGEGLRGYGPLIHDYVMFLESKLHFHRNHPEFNGLFEYEEYISLKTINDPNEGYEAIMDLMNLQDQIDSFQKLIFSHFQSGTNNECRISALVPLVQESYGIYKFITSMLRAMHTTTGDDEALEPLRSRYDAQHHRLVRFYYECSNLRYLTSLITVPKLPQDPPSLLSEDDEQRPALPKRPTNEVEREPSPPPKPAAPEPEPINDFWNNEARRQQEEFEAEQRRLQQQWEEQQRQQMQAQQQAQRDFEEQQRLQAEQQRLAQEALLRDQYAQQTQGRMAELEQENLNARAQYERDQLLLQQYDKRMKDLEEQLNNLNNNFNLQVNSKDDQIKALQEQALKLKAASAQEAIDKREKLEREMKTKNLELADMIRERDRALHDRDRTTGTNKEELEKLKRELRLAIERAENAERQKGSEISSLLSKYNREMADLEEALRNKTRALEEYTSKRGELSEDHELALREKDEEIEVYKSGMEQALMELEELKLSQGDVDHALDSQIDEVLHGTVAKINDIIDSVLQSGVQRVDDALYELESSMQAGNQNASPAYVLSQVEKASASATEFSTAFNNFIADGPNSSHAEIIRTVSVFSGSIADVLSNTKGLTRFATDDKNSDQLVNAARKPAQATIRFLRGLQSFRLEGLEPLQKTDVVINNNLEVQRDLQALSKFVDTFAPKGSKLSTSGDLGDLVDQELEKAANAIDAAVERLARLRKKPRDGYTTYELRVNDTILEAALAITNAIAELIKAATESQQEIVREGRGSSSRTAFYKKNNRWTEGLISAAKAVATSTNRLIETADGVISGRNSPEQLIVASNDVAASTAQLVAASRVKATFMSKTQERLETASKAVGAACRSLVRQVQAIIAEKNKDEGESVDYSKLSGHEFKVREMEQQVEILQLENALSRARTRLGEMRKISYQEE</sequence>
<comment type="caution">
    <text evidence="9">The sequence shown here is derived from an EMBL/GenBank/DDBJ whole genome shotgun (WGS) entry which is preliminary data.</text>
</comment>
<dbReference type="GO" id="GO:0048268">
    <property type="term" value="P:clathrin coat assembly"/>
    <property type="evidence" value="ECO:0007669"/>
    <property type="project" value="TreeGrafter"/>
</dbReference>
<evidence type="ECO:0000256" key="4">
    <source>
        <dbReference type="ARBA" id="ARBA00023203"/>
    </source>
</evidence>
<evidence type="ECO:0008006" key="11">
    <source>
        <dbReference type="Google" id="ProtNLM"/>
    </source>
</evidence>
<dbReference type="GO" id="GO:0051015">
    <property type="term" value="F:actin filament binding"/>
    <property type="evidence" value="ECO:0007669"/>
    <property type="project" value="TreeGrafter"/>
</dbReference>
<evidence type="ECO:0000256" key="3">
    <source>
        <dbReference type="ARBA" id="ARBA00022490"/>
    </source>
</evidence>
<dbReference type="GO" id="GO:0006897">
    <property type="term" value="P:endocytosis"/>
    <property type="evidence" value="ECO:0007669"/>
    <property type="project" value="InterPro"/>
</dbReference>
<dbReference type="GO" id="GO:0043325">
    <property type="term" value="F:phosphatidylinositol-3,4-bisphosphate binding"/>
    <property type="evidence" value="ECO:0007669"/>
    <property type="project" value="TreeGrafter"/>
</dbReference>
<evidence type="ECO:0000256" key="2">
    <source>
        <dbReference type="ARBA" id="ARBA00010135"/>
    </source>
</evidence>
<feature type="region of interest" description="Disordered" evidence="6">
    <location>
        <begin position="271"/>
        <end position="315"/>
    </location>
</feature>
<feature type="region of interest" description="Disordered" evidence="6">
    <location>
        <begin position="19"/>
        <end position="42"/>
    </location>
</feature>
<dbReference type="GO" id="GO:0032051">
    <property type="term" value="F:clathrin light chain binding"/>
    <property type="evidence" value="ECO:0007669"/>
    <property type="project" value="TreeGrafter"/>
</dbReference>
<keyword evidence="4" id="KW-0009">Actin-binding</keyword>
<dbReference type="SUPFAM" id="SSF89009">
    <property type="entry name" value="GAT-like domain"/>
    <property type="match status" value="1"/>
</dbReference>
<evidence type="ECO:0000259" key="8">
    <source>
        <dbReference type="PROSITE" id="PS50945"/>
    </source>
</evidence>
<dbReference type="InterPro" id="IPR013809">
    <property type="entry name" value="ENTH"/>
</dbReference>
<dbReference type="InterPro" id="IPR002558">
    <property type="entry name" value="ILWEQ_dom"/>
</dbReference>
<dbReference type="SUPFAM" id="SSF48464">
    <property type="entry name" value="ENTH/VHS domain"/>
    <property type="match status" value="1"/>
</dbReference>
<dbReference type="Proteomes" id="UP000053095">
    <property type="component" value="Unassembled WGS sequence"/>
</dbReference>
<dbReference type="Gene3D" id="1.25.40.90">
    <property type="match status" value="1"/>
</dbReference>
<evidence type="ECO:0000256" key="1">
    <source>
        <dbReference type="ARBA" id="ARBA00004496"/>
    </source>
</evidence>
<dbReference type="EMBL" id="DF933856">
    <property type="protein sequence ID" value="GAM43842.1"/>
    <property type="molecule type" value="Genomic_DNA"/>
</dbReference>
<dbReference type="GO" id="GO:0007015">
    <property type="term" value="P:actin filament organization"/>
    <property type="evidence" value="ECO:0007669"/>
    <property type="project" value="TreeGrafter"/>
</dbReference>
<dbReference type="PANTHER" id="PTHR10407:SF15">
    <property type="entry name" value="HUNTINGTIN INTERACTING PROTEIN 1"/>
    <property type="match status" value="1"/>
</dbReference>
<comment type="similarity">
    <text evidence="2">Belongs to the SLA2 family.</text>
</comment>
<feature type="domain" description="ENTH" evidence="7">
    <location>
        <begin position="1"/>
        <end position="144"/>
    </location>
</feature>
<dbReference type="PROSITE" id="PS50942">
    <property type="entry name" value="ENTH"/>
    <property type="match status" value="1"/>
</dbReference>
<dbReference type="SMART" id="SM00273">
    <property type="entry name" value="ENTH"/>
    <property type="match status" value="1"/>
</dbReference>
<protein>
    <recommendedName>
        <fullName evidence="11">Cytoskeleton assembly control protein Sla2</fullName>
    </recommendedName>
</protein>
<dbReference type="SMART" id="SM00307">
    <property type="entry name" value="ILWEQ"/>
    <property type="match status" value="1"/>
</dbReference>
<dbReference type="GO" id="GO:0035615">
    <property type="term" value="F:clathrin adaptor activity"/>
    <property type="evidence" value="ECO:0007669"/>
    <property type="project" value="TreeGrafter"/>
</dbReference>
<organism evidence="9 10">
    <name type="scientific">Talaromyces pinophilus</name>
    <name type="common">Penicillium pinophilum</name>
    <dbReference type="NCBI Taxonomy" id="128442"/>
    <lineage>
        <taxon>Eukaryota</taxon>
        <taxon>Fungi</taxon>
        <taxon>Dikarya</taxon>
        <taxon>Ascomycota</taxon>
        <taxon>Pezizomycotina</taxon>
        <taxon>Eurotiomycetes</taxon>
        <taxon>Eurotiomycetidae</taxon>
        <taxon>Eurotiales</taxon>
        <taxon>Trichocomaceae</taxon>
        <taxon>Talaromyces</taxon>
        <taxon>Talaromyces sect. Talaromyces</taxon>
    </lineage>
</organism>
<keyword evidence="3" id="KW-0963">Cytoplasm</keyword>
<dbReference type="InterPro" id="IPR035964">
    <property type="entry name" value="I/LWEQ_dom_sf"/>
</dbReference>
<dbReference type="GO" id="GO:0080025">
    <property type="term" value="F:phosphatidylinositol-3,5-bisphosphate binding"/>
    <property type="evidence" value="ECO:0007669"/>
    <property type="project" value="TreeGrafter"/>
</dbReference>
<dbReference type="SUPFAM" id="SSF109885">
    <property type="entry name" value="I/LWEQ domain"/>
    <property type="match status" value="1"/>
</dbReference>
<feature type="domain" description="I/LWEQ" evidence="8">
    <location>
        <begin position="786"/>
        <end position="1029"/>
    </location>
</feature>
<feature type="compositionally biased region" description="Pro residues" evidence="6">
    <location>
        <begin position="300"/>
        <end position="311"/>
    </location>
</feature>
<dbReference type="FunFam" id="1.20.1410.10:FF:000004">
    <property type="entry name" value="Cytoskeleton assembly control protein Sla2"/>
    <property type="match status" value="1"/>
</dbReference>
<keyword evidence="10" id="KW-1185">Reference proteome</keyword>
<dbReference type="Pfam" id="PF01608">
    <property type="entry name" value="I_LWEQ"/>
    <property type="match status" value="1"/>
</dbReference>
<dbReference type="PANTHER" id="PTHR10407">
    <property type="entry name" value="HUNTINGTIN INTERACTING PROTEIN 1"/>
    <property type="match status" value="1"/>
</dbReference>